<feature type="domain" description="HTH luxR-type" evidence="2">
    <location>
        <begin position="826"/>
        <end position="891"/>
    </location>
</feature>
<dbReference type="Pfam" id="PF25873">
    <property type="entry name" value="WHD_MalT"/>
    <property type="match status" value="1"/>
</dbReference>
<name>A0ABX2EF45_9BURK</name>
<dbReference type="InterPro" id="IPR000792">
    <property type="entry name" value="Tscrpt_reg_LuxR_C"/>
</dbReference>
<dbReference type="Pfam" id="PF13191">
    <property type="entry name" value="AAA_16"/>
    <property type="match status" value="1"/>
</dbReference>
<dbReference type="InterPro" id="IPR027417">
    <property type="entry name" value="P-loop_NTPase"/>
</dbReference>
<dbReference type="Proteomes" id="UP000737171">
    <property type="component" value="Unassembled WGS sequence"/>
</dbReference>
<dbReference type="Gene3D" id="1.25.40.10">
    <property type="entry name" value="Tetratricopeptide repeat domain"/>
    <property type="match status" value="1"/>
</dbReference>
<dbReference type="InterPro" id="IPR059106">
    <property type="entry name" value="WHD_MalT"/>
</dbReference>
<dbReference type="SMART" id="SM00421">
    <property type="entry name" value="HTH_LUXR"/>
    <property type="match status" value="1"/>
</dbReference>
<dbReference type="Gene3D" id="1.10.10.10">
    <property type="entry name" value="Winged helix-like DNA-binding domain superfamily/Winged helix DNA-binding domain"/>
    <property type="match status" value="1"/>
</dbReference>
<protein>
    <submittedName>
        <fullName evidence="3">AAA family ATPase</fullName>
    </submittedName>
</protein>
<reference evidence="3 4" key="1">
    <citation type="submission" date="2020-05" db="EMBL/GenBank/DDBJ databases">
        <title>Aquincola sp. isolate from soil.</title>
        <authorList>
            <person name="Han J."/>
            <person name="Kim D.-U."/>
        </authorList>
    </citation>
    <scope>NUCLEOTIDE SEQUENCE [LARGE SCALE GENOMIC DNA]</scope>
    <source>
        <strain evidence="3 4">S2</strain>
    </source>
</reference>
<dbReference type="InterPro" id="IPR011990">
    <property type="entry name" value="TPR-like_helical_dom_sf"/>
</dbReference>
<comment type="caution">
    <text evidence="3">The sequence shown here is derived from an EMBL/GenBank/DDBJ whole genome shotgun (WGS) entry which is preliminary data.</text>
</comment>
<gene>
    <name evidence="3" type="ORF">HLB44_09545</name>
</gene>
<dbReference type="RefSeq" id="WP_173122356.1">
    <property type="nucleotide sequence ID" value="NZ_JABRWJ010000003.1"/>
</dbReference>
<evidence type="ECO:0000259" key="2">
    <source>
        <dbReference type="PROSITE" id="PS50043"/>
    </source>
</evidence>
<evidence type="ECO:0000256" key="1">
    <source>
        <dbReference type="SAM" id="MobiDB-lite"/>
    </source>
</evidence>
<accession>A0ABX2EF45</accession>
<feature type="compositionally biased region" description="Pro residues" evidence="1">
    <location>
        <begin position="811"/>
        <end position="821"/>
    </location>
</feature>
<dbReference type="InterPro" id="IPR036388">
    <property type="entry name" value="WH-like_DNA-bd_sf"/>
</dbReference>
<dbReference type="Gene3D" id="3.40.50.300">
    <property type="entry name" value="P-loop containing nucleotide triphosphate hydrolases"/>
    <property type="match status" value="1"/>
</dbReference>
<proteinExistence type="predicted"/>
<feature type="region of interest" description="Disordered" evidence="1">
    <location>
        <begin position="804"/>
        <end position="829"/>
    </location>
</feature>
<dbReference type="InterPro" id="IPR041664">
    <property type="entry name" value="AAA_16"/>
</dbReference>
<keyword evidence="4" id="KW-1185">Reference proteome</keyword>
<organism evidence="3 4">
    <name type="scientific">Pseudaquabacterium terrae</name>
    <dbReference type="NCBI Taxonomy" id="2732868"/>
    <lineage>
        <taxon>Bacteria</taxon>
        <taxon>Pseudomonadati</taxon>
        <taxon>Pseudomonadota</taxon>
        <taxon>Betaproteobacteria</taxon>
        <taxon>Burkholderiales</taxon>
        <taxon>Sphaerotilaceae</taxon>
        <taxon>Pseudaquabacterium</taxon>
    </lineage>
</organism>
<dbReference type="SUPFAM" id="SSF46894">
    <property type="entry name" value="C-terminal effector domain of the bipartite response regulators"/>
    <property type="match status" value="1"/>
</dbReference>
<dbReference type="PRINTS" id="PR00038">
    <property type="entry name" value="HTHLUXR"/>
</dbReference>
<dbReference type="PROSITE" id="PS50043">
    <property type="entry name" value="HTH_LUXR_2"/>
    <property type="match status" value="1"/>
</dbReference>
<dbReference type="EMBL" id="JABRWJ010000003">
    <property type="protein sequence ID" value="NRF67226.1"/>
    <property type="molecule type" value="Genomic_DNA"/>
</dbReference>
<dbReference type="Pfam" id="PF00196">
    <property type="entry name" value="GerE"/>
    <property type="match status" value="1"/>
</dbReference>
<dbReference type="SUPFAM" id="SSF52540">
    <property type="entry name" value="P-loop containing nucleoside triphosphate hydrolases"/>
    <property type="match status" value="1"/>
</dbReference>
<dbReference type="InterPro" id="IPR016032">
    <property type="entry name" value="Sig_transdc_resp-reg_C-effctor"/>
</dbReference>
<dbReference type="CDD" id="cd06170">
    <property type="entry name" value="LuxR_C_like"/>
    <property type="match status" value="1"/>
</dbReference>
<evidence type="ECO:0000313" key="3">
    <source>
        <dbReference type="EMBL" id="NRF67226.1"/>
    </source>
</evidence>
<sequence length="897" mass="97006">MATLLNPGAQGTTDDLLLRVAPPRVSRQLLVRPRLAAADARWREAPVLLVQAPAGFGKTSLLAQWRREHLAQGTVVAWFTATERDDPPRLLRALTLALRSGAGRPHFGHTLLAAEAAGLEGITSWLAELAHTALNTVLVVDEADRLPASARDALAYLLRNAPPNLRVVVGARTDCRLELDDMAAYGQCVTLGPAQLAFELDETLALVRERGGTRFDADAAARLHELTEGWPLGLQLVLAALASAADPRAELAAIAARGGALHEQLVGLLLANLAPDDVQFLTRIAALDLLHPELCRALAGDEAPQRLARLAGDTPVFAAAEQGDWLRLHPLARDLLRRRFAALAEAEQAALHGAAADWLAREGLIEDAARHALAAGRPDQAYALAERSLYDSILSRGRQGAVLDWLQRLPQQELDRRPRLLLAAAWTLALSDRHAEAGRLVARILAQPEADDALRCECALIESGAAVYADDPDRFAALHDPWSPQPPLRDAVLLQIHANRTAFRTLIEGEPALARLRQQQAPAIGFGPALAYVDRWRDFIVALSYLWEGQALLADQLLQPTLARAEADLGRRSVFACMLAALRAAALWERDRPDEAVALLANRLDVLERSGLPETVLLAFRTLARIAAAAGAEHRALELLGALDAVGVARGLPRLRIASLAEQARLHARRYRSETCRALVEQIDALLAEPAQPGGRLWRRSVELLREGAAAHAAIAAQAWRQALEPLQRADAMAQVLKLGRLHIELLGLRAFALDRCGERSANLLREATALAEAYGLMRVFADAHPALGDWVVQSAHAARTAAPGAATPLAAPPQAPPERPAPALRATPSLALTPKEREVLALLARNLSNKEIGLAMQVGEETIKWHMKNLFAKLDAGTRKQLVQRARILGLLEATA</sequence>
<evidence type="ECO:0000313" key="4">
    <source>
        <dbReference type="Proteomes" id="UP000737171"/>
    </source>
</evidence>